<dbReference type="InterPro" id="IPR011335">
    <property type="entry name" value="Restrct_endonuc-II-like"/>
</dbReference>
<dbReference type="SUPFAM" id="SSF52980">
    <property type="entry name" value="Restriction endonuclease-like"/>
    <property type="match status" value="1"/>
</dbReference>
<evidence type="ECO:0000313" key="3">
    <source>
        <dbReference type="Proteomes" id="UP001244427"/>
    </source>
</evidence>
<dbReference type="EMBL" id="JAUSXV010000001">
    <property type="protein sequence ID" value="MDQ0647303.1"/>
    <property type="molecule type" value="Genomic_DNA"/>
</dbReference>
<evidence type="ECO:0000313" key="2">
    <source>
        <dbReference type="EMBL" id="MDQ0647303.1"/>
    </source>
</evidence>
<reference evidence="2 3" key="1">
    <citation type="submission" date="2023-07" db="EMBL/GenBank/DDBJ databases">
        <title>Comparative genomics of wheat-associated soil bacteria to identify genetic determinants of phenazine resistance.</title>
        <authorList>
            <person name="Mouncey N."/>
        </authorList>
    </citation>
    <scope>NUCLEOTIDE SEQUENCE [LARGE SCALE GENOMIC DNA]</scope>
    <source>
        <strain evidence="2 3">W4I9-1</strain>
    </source>
</reference>
<keyword evidence="3" id="KW-1185">Reference proteome</keyword>
<dbReference type="InterPro" id="IPR011856">
    <property type="entry name" value="tRNA_endonuc-like_dom_sf"/>
</dbReference>
<name>A0AAW8EVQ6_9MICO</name>
<dbReference type="Proteomes" id="UP001244427">
    <property type="component" value="Unassembled WGS sequence"/>
</dbReference>
<dbReference type="GO" id="GO:0003677">
    <property type="term" value="F:DNA binding"/>
    <property type="evidence" value="ECO:0007669"/>
    <property type="project" value="InterPro"/>
</dbReference>
<comment type="caution">
    <text evidence="2">The sequence shown here is derived from an EMBL/GenBank/DDBJ whole genome shotgun (WGS) entry which is preliminary data.</text>
</comment>
<protein>
    <recommendedName>
        <fullName evidence="1">Restriction endonuclease type IV Mrr domain-containing protein</fullName>
    </recommendedName>
</protein>
<dbReference type="GO" id="GO:0004519">
    <property type="term" value="F:endonuclease activity"/>
    <property type="evidence" value="ECO:0007669"/>
    <property type="project" value="InterPro"/>
</dbReference>
<dbReference type="InterPro" id="IPR007560">
    <property type="entry name" value="Restrct_endonuc_IV_Mrr"/>
</dbReference>
<gene>
    <name evidence="2" type="ORF">QFZ53_001499</name>
</gene>
<dbReference type="Gene3D" id="3.40.1350.10">
    <property type="match status" value="1"/>
</dbReference>
<feature type="domain" description="Restriction endonuclease type IV Mrr" evidence="1">
    <location>
        <begin position="46"/>
        <end position="138"/>
    </location>
</feature>
<dbReference type="RefSeq" id="WP_307295095.1">
    <property type="nucleotide sequence ID" value="NZ_JAUSXV010000001.1"/>
</dbReference>
<dbReference type="Pfam" id="PF04471">
    <property type="entry name" value="Mrr_cat"/>
    <property type="match status" value="1"/>
</dbReference>
<dbReference type="AlphaFoldDB" id="A0AAW8EVQ6"/>
<evidence type="ECO:0000259" key="1">
    <source>
        <dbReference type="Pfam" id="PF04471"/>
    </source>
</evidence>
<dbReference type="GO" id="GO:0009307">
    <property type="term" value="P:DNA restriction-modification system"/>
    <property type="evidence" value="ECO:0007669"/>
    <property type="project" value="InterPro"/>
</dbReference>
<accession>A0AAW8EVQ6</accession>
<organism evidence="2 3">
    <name type="scientific">Microbacterium natoriense</name>
    <dbReference type="NCBI Taxonomy" id="284570"/>
    <lineage>
        <taxon>Bacteria</taxon>
        <taxon>Bacillati</taxon>
        <taxon>Actinomycetota</taxon>
        <taxon>Actinomycetes</taxon>
        <taxon>Micrococcales</taxon>
        <taxon>Microbacteriaceae</taxon>
        <taxon>Microbacterium</taxon>
    </lineage>
</organism>
<proteinExistence type="predicted"/>
<sequence>MDAMEENFRKWKLKEEGREPLRGEFFESYIRYMYDSLLAQQAEEVTVQRRVKVEDTHGSSFEIDVLYEFSVAGVRHRVAIECKDTRRPIGRDDVIAFVGKVKGLSHTIGVFISRRGFQAGALKYLDDHGIEHFDGTQIPHFGQLLANRIAAVALPGAQTHGAPFWGLAETTDDKVTGNWLLVPDPDSSRRRWPRVRTPPMLFPLFLSKPAAEQFRRRIGAEDYAVRGISQPTLRLLTSAPASIPHRFGLFRNLQTDDGPVFEYDSLAAADIHAEYVVLD</sequence>